<name>A0A845R2I4_9CLOT</name>
<dbReference type="NCBIfam" id="NF003793">
    <property type="entry name" value="PRK05382.1"/>
    <property type="match status" value="1"/>
</dbReference>
<evidence type="ECO:0000313" key="14">
    <source>
        <dbReference type="Proteomes" id="UP000467132"/>
    </source>
</evidence>
<keyword evidence="8 11" id="KW-0521">NADP</keyword>
<comment type="catalytic activity">
    <reaction evidence="11 12">
        <text>5-O-(1-carboxyvinyl)-3-phosphoshikimate = chorismate + phosphate</text>
        <dbReference type="Rhea" id="RHEA:21020"/>
        <dbReference type="ChEBI" id="CHEBI:29748"/>
        <dbReference type="ChEBI" id="CHEBI:43474"/>
        <dbReference type="ChEBI" id="CHEBI:57701"/>
        <dbReference type="EC" id="4.2.3.5"/>
    </reaction>
</comment>
<proteinExistence type="inferred from homology"/>
<feature type="binding site" evidence="11">
    <location>
        <position position="40"/>
    </location>
    <ligand>
        <name>NADP(+)</name>
        <dbReference type="ChEBI" id="CHEBI:58349"/>
    </ligand>
</feature>
<evidence type="ECO:0000256" key="8">
    <source>
        <dbReference type="ARBA" id="ARBA00022857"/>
    </source>
</evidence>
<comment type="similarity">
    <text evidence="2 11 12">Belongs to the chorismate synthase family.</text>
</comment>
<dbReference type="HAMAP" id="MF_00300">
    <property type="entry name" value="Chorismate_synth"/>
    <property type="match status" value="1"/>
</dbReference>
<evidence type="ECO:0000256" key="1">
    <source>
        <dbReference type="ARBA" id="ARBA00005044"/>
    </source>
</evidence>
<evidence type="ECO:0000313" key="13">
    <source>
        <dbReference type="EMBL" id="NBI06783.1"/>
    </source>
</evidence>
<comment type="function">
    <text evidence="11">Catalyzes the anti-1,4-elimination of the C-3 phosphate and the C-6 proR hydrogen from 5-enolpyruvylshikimate-3-phosphate (EPSP) to yield chorismate, which is the branch point compound that serves as the starting substrate for the three terminal pathways of aromatic amino acid biosynthesis. This reaction introduces a second double bond into the aromatic ring system.</text>
</comment>
<evidence type="ECO:0000256" key="5">
    <source>
        <dbReference type="ARBA" id="ARBA00022630"/>
    </source>
</evidence>
<comment type="pathway">
    <text evidence="1 11 12">Metabolic intermediate biosynthesis; chorismate biosynthesis; chorismate from D-erythrose 4-phosphate and phosphoenolpyruvate: step 7/7.</text>
</comment>
<dbReference type="Proteomes" id="UP000467132">
    <property type="component" value="Unassembled WGS sequence"/>
</dbReference>
<dbReference type="UniPathway" id="UPA00053">
    <property type="reaction ID" value="UER00090"/>
</dbReference>
<dbReference type="PIRSF" id="PIRSF001456">
    <property type="entry name" value="Chorismate_synth"/>
    <property type="match status" value="1"/>
</dbReference>
<reference evidence="13 14" key="1">
    <citation type="submission" date="2018-08" db="EMBL/GenBank/DDBJ databases">
        <title>Murine metabolic-syndrome-specific gut microbial biobank.</title>
        <authorList>
            <person name="Liu C."/>
        </authorList>
    </citation>
    <scope>NUCLEOTIDE SEQUENCE [LARGE SCALE GENOMIC DNA]</scope>
    <source>
        <strain evidence="13 14">583</strain>
    </source>
</reference>
<dbReference type="Pfam" id="PF01264">
    <property type="entry name" value="Chorismate_synt"/>
    <property type="match status" value="1"/>
</dbReference>
<organism evidence="13 14">
    <name type="scientific">Senegalia massiliensis</name>
    <dbReference type="NCBI Taxonomy" id="1720316"/>
    <lineage>
        <taxon>Bacteria</taxon>
        <taxon>Bacillati</taxon>
        <taxon>Bacillota</taxon>
        <taxon>Clostridia</taxon>
        <taxon>Eubacteriales</taxon>
        <taxon>Clostridiaceae</taxon>
        <taxon>Senegalia</taxon>
    </lineage>
</organism>
<dbReference type="GO" id="GO:0009423">
    <property type="term" value="P:chorismate biosynthetic process"/>
    <property type="evidence" value="ECO:0007669"/>
    <property type="project" value="UniProtKB-UniRule"/>
</dbReference>
<dbReference type="PANTHER" id="PTHR21085">
    <property type="entry name" value="CHORISMATE SYNTHASE"/>
    <property type="match status" value="1"/>
</dbReference>
<keyword evidence="9 11" id="KW-0057">Aromatic amino acid biosynthesis</keyword>
<dbReference type="GO" id="GO:0009073">
    <property type="term" value="P:aromatic amino acid family biosynthetic process"/>
    <property type="evidence" value="ECO:0007669"/>
    <property type="project" value="UniProtKB-KW"/>
</dbReference>
<evidence type="ECO:0000256" key="3">
    <source>
        <dbReference type="ARBA" id="ARBA00013036"/>
    </source>
</evidence>
<keyword evidence="5 11" id="KW-0285">Flavoprotein</keyword>
<dbReference type="FunFam" id="3.60.150.10:FF:000002">
    <property type="entry name" value="Chorismate synthase"/>
    <property type="match status" value="1"/>
</dbReference>
<comment type="cofactor">
    <cofactor evidence="11 12">
        <name>FMNH2</name>
        <dbReference type="ChEBI" id="CHEBI:57618"/>
    </cofactor>
    <text evidence="11 12">Reduced FMN (FMNH(2)).</text>
</comment>
<feature type="binding site" evidence="11">
    <location>
        <position position="287"/>
    </location>
    <ligand>
        <name>FMN</name>
        <dbReference type="ChEBI" id="CHEBI:58210"/>
    </ligand>
</feature>
<dbReference type="GO" id="GO:0010181">
    <property type="term" value="F:FMN binding"/>
    <property type="evidence" value="ECO:0007669"/>
    <property type="project" value="TreeGrafter"/>
</dbReference>
<dbReference type="PROSITE" id="PS00788">
    <property type="entry name" value="CHORISMATE_SYNTHASE_2"/>
    <property type="match status" value="1"/>
</dbReference>
<feature type="binding site" evidence="11">
    <location>
        <begin position="244"/>
        <end position="245"/>
    </location>
    <ligand>
        <name>FMN</name>
        <dbReference type="ChEBI" id="CHEBI:58210"/>
    </ligand>
</feature>
<evidence type="ECO:0000256" key="10">
    <source>
        <dbReference type="ARBA" id="ARBA00023239"/>
    </source>
</evidence>
<keyword evidence="4 11" id="KW-0028">Amino-acid biosynthesis</keyword>
<dbReference type="CDD" id="cd07304">
    <property type="entry name" value="Chorismate_synthase"/>
    <property type="match status" value="1"/>
</dbReference>
<protein>
    <recommendedName>
        <fullName evidence="3 11">Chorismate synthase</fullName>
        <shortName evidence="11">CS</shortName>
        <ecNumber evidence="3 11">4.2.3.5</ecNumber>
    </recommendedName>
    <alternativeName>
        <fullName evidence="11">5-enolpyruvylshikimate-3-phosphate phospholyase</fullName>
    </alternativeName>
</protein>
<dbReference type="GO" id="GO:0005829">
    <property type="term" value="C:cytosol"/>
    <property type="evidence" value="ECO:0007669"/>
    <property type="project" value="TreeGrafter"/>
</dbReference>
<accession>A0A845R2I4</accession>
<keyword evidence="7 11" id="KW-0274">FAD</keyword>
<dbReference type="AlphaFoldDB" id="A0A845R2I4"/>
<dbReference type="PROSITE" id="PS00787">
    <property type="entry name" value="CHORISMATE_SYNTHASE_1"/>
    <property type="match status" value="1"/>
</dbReference>
<keyword evidence="10 11" id="KW-0456">Lyase</keyword>
<dbReference type="PANTHER" id="PTHR21085:SF0">
    <property type="entry name" value="CHORISMATE SYNTHASE"/>
    <property type="match status" value="1"/>
</dbReference>
<dbReference type="InterPro" id="IPR020541">
    <property type="entry name" value="Chorismate_synthase_CS"/>
</dbReference>
<keyword evidence="6 11" id="KW-0288">FMN</keyword>
<evidence type="ECO:0000256" key="4">
    <source>
        <dbReference type="ARBA" id="ARBA00022605"/>
    </source>
</evidence>
<dbReference type="EC" id="4.2.3.5" evidence="3 11"/>
<evidence type="ECO:0000256" key="11">
    <source>
        <dbReference type="HAMAP-Rule" id="MF_00300"/>
    </source>
</evidence>
<evidence type="ECO:0000256" key="7">
    <source>
        <dbReference type="ARBA" id="ARBA00022827"/>
    </source>
</evidence>
<feature type="binding site" evidence="11">
    <location>
        <begin position="126"/>
        <end position="128"/>
    </location>
    <ligand>
        <name>FMN</name>
        <dbReference type="ChEBI" id="CHEBI:58210"/>
    </ligand>
</feature>
<evidence type="ECO:0000256" key="6">
    <source>
        <dbReference type="ARBA" id="ARBA00022643"/>
    </source>
</evidence>
<comment type="caution">
    <text evidence="13">The sequence shown here is derived from an EMBL/GenBank/DDBJ whole genome shotgun (WGS) entry which is preliminary data.</text>
</comment>
<dbReference type="InterPro" id="IPR000453">
    <property type="entry name" value="Chorismate_synth"/>
</dbReference>
<dbReference type="Gene3D" id="3.60.150.10">
    <property type="entry name" value="Chorismate synthase AroC"/>
    <property type="match status" value="1"/>
</dbReference>
<dbReference type="GO" id="GO:0008652">
    <property type="term" value="P:amino acid biosynthetic process"/>
    <property type="evidence" value="ECO:0007669"/>
    <property type="project" value="UniProtKB-KW"/>
</dbReference>
<dbReference type="EMBL" id="QXXA01000007">
    <property type="protein sequence ID" value="NBI06783.1"/>
    <property type="molecule type" value="Genomic_DNA"/>
</dbReference>
<dbReference type="InterPro" id="IPR035904">
    <property type="entry name" value="Chorismate_synth_AroC_sf"/>
</dbReference>
<evidence type="ECO:0000256" key="9">
    <source>
        <dbReference type="ARBA" id="ARBA00023141"/>
    </source>
</evidence>
<sequence length="375" mass="41570">MLRFLTAGESHGKGLIGIIDGIPSNLKIDIDFINMELKRRQKGYGRGNRMKIESDEINILSGVRGGITTGSPLTFFIENKDYKNWIDKMHIEKSIKESITKPRPGHADFAGSIKYNQKDLRNILERSSARETAMRVAIGSVAKLILKQFGINIYSYITSIGNLVDEQKYDINKIKTSDDSIMRVLNKGLEEKIIRMIDKTKEVGDTLGGSFKLLATNIPIGLGSHAQWDKKLDSKLTGAIMSLQGIKAIEIGTGINSSKNVGSNVHDEIFYNGSYYRKTNNAGGIEGGISNGENIEIKAYMKPIPSLRIPLQSVDMDTKEKVSAHKERADVCAVPSASIVGESILAWTLVEELFIKFGGDSIDEIKVNYYNYINN</sequence>
<dbReference type="RefSeq" id="WP_160197252.1">
    <property type="nucleotide sequence ID" value="NZ_QXXA01000007.1"/>
</dbReference>
<evidence type="ECO:0000256" key="12">
    <source>
        <dbReference type="RuleBase" id="RU000605"/>
    </source>
</evidence>
<dbReference type="SUPFAM" id="SSF103263">
    <property type="entry name" value="Chorismate synthase, AroC"/>
    <property type="match status" value="1"/>
</dbReference>
<feature type="binding site" evidence="11">
    <location>
        <position position="328"/>
    </location>
    <ligand>
        <name>FMN</name>
        <dbReference type="ChEBI" id="CHEBI:58210"/>
    </ligand>
</feature>
<comment type="subunit">
    <text evidence="11">Homotetramer.</text>
</comment>
<gene>
    <name evidence="11" type="primary">aroC</name>
    <name evidence="13" type="ORF">D3Z33_07900</name>
</gene>
<keyword evidence="14" id="KW-1185">Reference proteome</keyword>
<dbReference type="GO" id="GO:0004107">
    <property type="term" value="F:chorismate synthase activity"/>
    <property type="evidence" value="ECO:0007669"/>
    <property type="project" value="UniProtKB-UniRule"/>
</dbReference>
<dbReference type="OrthoDB" id="9771806at2"/>
<evidence type="ECO:0000256" key="2">
    <source>
        <dbReference type="ARBA" id="ARBA00008014"/>
    </source>
</evidence>
<feature type="binding site" evidence="11">
    <location>
        <begin position="302"/>
        <end position="306"/>
    </location>
    <ligand>
        <name>FMN</name>
        <dbReference type="ChEBI" id="CHEBI:58210"/>
    </ligand>
</feature>
<dbReference type="NCBIfam" id="TIGR00033">
    <property type="entry name" value="aroC"/>
    <property type="match status" value="1"/>
</dbReference>
<feature type="binding site" evidence="11">
    <location>
        <position position="46"/>
    </location>
    <ligand>
        <name>NADP(+)</name>
        <dbReference type="ChEBI" id="CHEBI:58349"/>
    </ligand>
</feature>